<dbReference type="SUPFAM" id="SSF48208">
    <property type="entry name" value="Six-hairpin glycosidases"/>
    <property type="match status" value="1"/>
</dbReference>
<dbReference type="OrthoDB" id="2848340at2759"/>
<feature type="domain" description="Glycosyl hydrolase family 95 N-terminal" evidence="2">
    <location>
        <begin position="25"/>
        <end position="276"/>
    </location>
</feature>
<gene>
    <name evidence="5" type="ORF">NA57DRAFT_52502</name>
</gene>
<evidence type="ECO:0000259" key="4">
    <source>
        <dbReference type="Pfam" id="PF22124"/>
    </source>
</evidence>
<evidence type="ECO:0000313" key="5">
    <source>
        <dbReference type="EMBL" id="KAF2102963.1"/>
    </source>
</evidence>
<dbReference type="Pfam" id="PF14498">
    <property type="entry name" value="Glyco_hyd_65N_2"/>
    <property type="match status" value="1"/>
</dbReference>
<dbReference type="Pfam" id="PF22124">
    <property type="entry name" value="Glyco_hydro_95_cat"/>
    <property type="match status" value="1"/>
</dbReference>
<evidence type="ECO:0000256" key="1">
    <source>
        <dbReference type="SAM" id="SignalP"/>
    </source>
</evidence>
<organism evidence="5 6">
    <name type="scientific">Rhizodiscina lignyota</name>
    <dbReference type="NCBI Taxonomy" id="1504668"/>
    <lineage>
        <taxon>Eukaryota</taxon>
        <taxon>Fungi</taxon>
        <taxon>Dikarya</taxon>
        <taxon>Ascomycota</taxon>
        <taxon>Pezizomycotina</taxon>
        <taxon>Dothideomycetes</taxon>
        <taxon>Pleosporomycetidae</taxon>
        <taxon>Aulographales</taxon>
        <taxon>Rhizodiscinaceae</taxon>
        <taxon>Rhizodiscina</taxon>
    </lineage>
</organism>
<proteinExistence type="predicted"/>
<protein>
    <recommendedName>
        <fullName evidence="7">Glycoside hydrolase family 95 protein</fullName>
    </recommendedName>
</protein>
<feature type="domain" description="Glycosyl hydrolase family 95 catalytic" evidence="4">
    <location>
        <begin position="309"/>
        <end position="540"/>
    </location>
</feature>
<dbReference type="PIRSF" id="PIRSF007663">
    <property type="entry name" value="UCP007663"/>
    <property type="match status" value="1"/>
</dbReference>
<feature type="domain" description="Alpha fucosidase A-like C-terminal" evidence="3">
    <location>
        <begin position="717"/>
        <end position="761"/>
    </location>
</feature>
<dbReference type="Gene3D" id="1.50.10.10">
    <property type="match status" value="1"/>
</dbReference>
<dbReference type="InterPro" id="IPR027414">
    <property type="entry name" value="GH95_N_dom"/>
</dbReference>
<dbReference type="InterPro" id="IPR054363">
    <property type="entry name" value="GH95_cat"/>
</dbReference>
<feature type="chain" id="PRO_5040322360" description="Glycoside hydrolase family 95 protein" evidence="1">
    <location>
        <begin position="23"/>
        <end position="783"/>
    </location>
</feature>
<dbReference type="Proteomes" id="UP000799772">
    <property type="component" value="Unassembled WGS sequence"/>
</dbReference>
<evidence type="ECO:0000259" key="2">
    <source>
        <dbReference type="Pfam" id="PF14498"/>
    </source>
</evidence>
<dbReference type="InterPro" id="IPR016518">
    <property type="entry name" value="Alpha-L-fucosidase"/>
</dbReference>
<dbReference type="PANTHER" id="PTHR31084:SF3">
    <property type="entry name" value="ALPHA-FUCOSIDASE A"/>
    <property type="match status" value="1"/>
</dbReference>
<accession>A0A9P4IN30</accession>
<evidence type="ECO:0000259" key="3">
    <source>
        <dbReference type="Pfam" id="PF21307"/>
    </source>
</evidence>
<name>A0A9P4IN30_9PEZI</name>
<dbReference type="PANTHER" id="PTHR31084">
    <property type="entry name" value="ALPHA-L-FUCOSIDASE 2"/>
    <property type="match status" value="1"/>
</dbReference>
<dbReference type="EMBL" id="ML978122">
    <property type="protein sequence ID" value="KAF2102963.1"/>
    <property type="molecule type" value="Genomic_DNA"/>
</dbReference>
<keyword evidence="6" id="KW-1185">Reference proteome</keyword>
<comment type="caution">
    <text evidence="5">The sequence shown here is derived from an EMBL/GenBank/DDBJ whole genome shotgun (WGS) entry which is preliminary data.</text>
</comment>
<dbReference type="GO" id="GO:0004560">
    <property type="term" value="F:alpha-L-fucosidase activity"/>
    <property type="evidence" value="ECO:0007669"/>
    <property type="project" value="InterPro"/>
</dbReference>
<dbReference type="AlphaFoldDB" id="A0A9P4IN30"/>
<sequence length="783" mass="85773">MFCPKVMYLFVFLVHYLASVTAFELWSSNPADSFLVLQQGYPLGNGKLGVIPHGPPGNEKLNFNVDSLWSGGPFLWSNYTGGNPTHPKDQYLPSIREWIFQNGTGNVTQLLSTPYDGYGSYRVLANMTVAIEGVSSATSYRRSIDLGTGVHTTKFTGNDKKTYTSTVYCSHPAQVCVYVLESDQSMSEITLGLENTFVGSDLQTISCGSDYVRMQGVTQKGPPLGMNYEAIASVMSSGSYMSMSCTKGANATLKIKPGASTRSLTFLLAGGTDYDQKHGNARYNYSFRGAEPGPAVQKAIQSAGKDESAIRKAAITDYSELASQFSFMPNAANDASYTQTETADLILGYPLDTGNAYVDALLFEYGRHMLISSSRDGLPTNLLGMWEETLSAPWSADYHADINIQMNYWPADQTGLGGLNQPLWDYIQDTWVPRGTETAQLLYGAPGWVVHDEVNIFGHTGMKYDATWADYPAAAAWLMQHVFDHYDFSRDSAWLQRQGYPLLKGIAQFWLSQLQEDGYFKDGTLVVNPCNSPEHGVFTSILQTAPVANDHDEAFLSNVSKTLPRLDKGLHIGTWGEIKEWKLPDSFGYDFENDTHRHLSHLIGWHPGFAISALEDGYTNATIQSAVATSLYSRGNGTGPDADAGWEKVWRAACWARLNNTDMADFELRYAIYENYAGNGFSMYTAHDLPFQIDANYGIIGAMLNMLVIDLPAIGSSASKKVVLGPAIPARWKGGKVTGLRIRGGGSVDFEWNDSGLVTSASVKGGVKGIELVDRDGKLLARS</sequence>
<feature type="signal peptide" evidence="1">
    <location>
        <begin position="1"/>
        <end position="22"/>
    </location>
</feature>
<reference evidence="5" key="1">
    <citation type="journal article" date="2020" name="Stud. Mycol.">
        <title>101 Dothideomycetes genomes: a test case for predicting lifestyles and emergence of pathogens.</title>
        <authorList>
            <person name="Haridas S."/>
            <person name="Albert R."/>
            <person name="Binder M."/>
            <person name="Bloem J."/>
            <person name="Labutti K."/>
            <person name="Salamov A."/>
            <person name="Andreopoulos B."/>
            <person name="Baker S."/>
            <person name="Barry K."/>
            <person name="Bills G."/>
            <person name="Bluhm B."/>
            <person name="Cannon C."/>
            <person name="Castanera R."/>
            <person name="Culley D."/>
            <person name="Daum C."/>
            <person name="Ezra D."/>
            <person name="Gonzalez J."/>
            <person name="Henrissat B."/>
            <person name="Kuo A."/>
            <person name="Liang C."/>
            <person name="Lipzen A."/>
            <person name="Lutzoni F."/>
            <person name="Magnuson J."/>
            <person name="Mondo S."/>
            <person name="Nolan M."/>
            <person name="Ohm R."/>
            <person name="Pangilinan J."/>
            <person name="Park H.-J."/>
            <person name="Ramirez L."/>
            <person name="Alfaro M."/>
            <person name="Sun H."/>
            <person name="Tritt A."/>
            <person name="Yoshinaga Y."/>
            <person name="Zwiers L.-H."/>
            <person name="Turgeon B."/>
            <person name="Goodwin S."/>
            <person name="Spatafora J."/>
            <person name="Crous P."/>
            <person name="Grigoriev I."/>
        </authorList>
    </citation>
    <scope>NUCLEOTIDE SEQUENCE</scope>
    <source>
        <strain evidence="5">CBS 133067</strain>
    </source>
</reference>
<dbReference type="InterPro" id="IPR049053">
    <property type="entry name" value="AFCA-like_C"/>
</dbReference>
<evidence type="ECO:0008006" key="7">
    <source>
        <dbReference type="Google" id="ProtNLM"/>
    </source>
</evidence>
<dbReference type="Pfam" id="PF21307">
    <property type="entry name" value="Glyco_hydro_95_C"/>
    <property type="match status" value="1"/>
</dbReference>
<dbReference type="GO" id="GO:0005975">
    <property type="term" value="P:carbohydrate metabolic process"/>
    <property type="evidence" value="ECO:0007669"/>
    <property type="project" value="InterPro"/>
</dbReference>
<keyword evidence="1" id="KW-0732">Signal</keyword>
<evidence type="ECO:0000313" key="6">
    <source>
        <dbReference type="Proteomes" id="UP000799772"/>
    </source>
</evidence>
<dbReference type="InterPro" id="IPR008928">
    <property type="entry name" value="6-hairpin_glycosidase_sf"/>
</dbReference>
<dbReference type="InterPro" id="IPR012341">
    <property type="entry name" value="6hp_glycosidase-like_sf"/>
</dbReference>